<dbReference type="Proteomes" id="UP001054252">
    <property type="component" value="Unassembled WGS sequence"/>
</dbReference>
<sequence length="66" mass="7675">MPMFMPLIGLNYGKLNCFLLISQYQEKVFRFGFGSSLVREECVEPNRMFIGLQNCFGDNRKAKTFV</sequence>
<reference evidence="1 2" key="1">
    <citation type="journal article" date="2021" name="Commun. Biol.">
        <title>The genome of Shorea leprosula (Dipterocarpaceae) highlights the ecological relevance of drought in aseasonal tropical rainforests.</title>
        <authorList>
            <person name="Ng K.K.S."/>
            <person name="Kobayashi M.J."/>
            <person name="Fawcett J.A."/>
            <person name="Hatakeyama M."/>
            <person name="Paape T."/>
            <person name="Ng C.H."/>
            <person name="Ang C.C."/>
            <person name="Tnah L.H."/>
            <person name="Lee C.T."/>
            <person name="Nishiyama T."/>
            <person name="Sese J."/>
            <person name="O'Brien M.J."/>
            <person name="Copetti D."/>
            <person name="Mohd Noor M.I."/>
            <person name="Ong R.C."/>
            <person name="Putra M."/>
            <person name="Sireger I.Z."/>
            <person name="Indrioko S."/>
            <person name="Kosugi Y."/>
            <person name="Izuno A."/>
            <person name="Isagi Y."/>
            <person name="Lee S.L."/>
            <person name="Shimizu K.K."/>
        </authorList>
    </citation>
    <scope>NUCLEOTIDE SEQUENCE [LARGE SCALE GENOMIC DNA]</scope>
    <source>
        <strain evidence="1">214</strain>
    </source>
</reference>
<keyword evidence="2" id="KW-1185">Reference proteome</keyword>
<accession>A0AAV5K5J6</accession>
<proteinExistence type="predicted"/>
<dbReference type="EMBL" id="BPVZ01000054">
    <property type="protein sequence ID" value="GKV20098.1"/>
    <property type="molecule type" value="Genomic_DNA"/>
</dbReference>
<comment type="caution">
    <text evidence="1">The sequence shown here is derived from an EMBL/GenBank/DDBJ whole genome shotgun (WGS) entry which is preliminary data.</text>
</comment>
<protein>
    <submittedName>
        <fullName evidence="1">Uncharacterized protein</fullName>
    </submittedName>
</protein>
<dbReference type="AlphaFoldDB" id="A0AAV5K5J6"/>
<evidence type="ECO:0000313" key="1">
    <source>
        <dbReference type="EMBL" id="GKV20098.1"/>
    </source>
</evidence>
<gene>
    <name evidence="1" type="ORF">SLEP1_g30264</name>
</gene>
<organism evidence="1 2">
    <name type="scientific">Rubroshorea leprosula</name>
    <dbReference type="NCBI Taxonomy" id="152421"/>
    <lineage>
        <taxon>Eukaryota</taxon>
        <taxon>Viridiplantae</taxon>
        <taxon>Streptophyta</taxon>
        <taxon>Embryophyta</taxon>
        <taxon>Tracheophyta</taxon>
        <taxon>Spermatophyta</taxon>
        <taxon>Magnoliopsida</taxon>
        <taxon>eudicotyledons</taxon>
        <taxon>Gunneridae</taxon>
        <taxon>Pentapetalae</taxon>
        <taxon>rosids</taxon>
        <taxon>malvids</taxon>
        <taxon>Malvales</taxon>
        <taxon>Dipterocarpaceae</taxon>
        <taxon>Rubroshorea</taxon>
    </lineage>
</organism>
<evidence type="ECO:0000313" key="2">
    <source>
        <dbReference type="Proteomes" id="UP001054252"/>
    </source>
</evidence>
<name>A0AAV5K5J6_9ROSI</name>